<gene>
    <name evidence="2" type="ORF">AVDCRST_MAG08-3297</name>
</gene>
<dbReference type="AlphaFoldDB" id="A0A6J4J995"/>
<protein>
    <submittedName>
        <fullName evidence="2">Uncharacterized protein</fullName>
    </submittedName>
</protein>
<evidence type="ECO:0000313" key="2">
    <source>
        <dbReference type="EMBL" id="CAA9274182.1"/>
    </source>
</evidence>
<name>A0A6J4J995_9PROT</name>
<dbReference type="InterPro" id="IPR021880">
    <property type="entry name" value="DUF3489"/>
</dbReference>
<evidence type="ECO:0000256" key="1">
    <source>
        <dbReference type="SAM" id="MobiDB-lite"/>
    </source>
</evidence>
<feature type="compositionally biased region" description="Low complexity" evidence="1">
    <location>
        <begin position="85"/>
        <end position="95"/>
    </location>
</feature>
<feature type="region of interest" description="Disordered" evidence="1">
    <location>
        <begin position="23"/>
        <end position="100"/>
    </location>
</feature>
<feature type="compositionally biased region" description="Low complexity" evidence="1">
    <location>
        <begin position="68"/>
        <end position="78"/>
    </location>
</feature>
<reference evidence="2" key="1">
    <citation type="submission" date="2020-02" db="EMBL/GenBank/DDBJ databases">
        <authorList>
            <person name="Meier V. D."/>
        </authorList>
    </citation>
    <scope>NUCLEOTIDE SEQUENCE</scope>
    <source>
        <strain evidence="2">AVDCRST_MAG08</strain>
    </source>
</reference>
<feature type="non-terminal residue" evidence="2">
    <location>
        <position position="1"/>
    </location>
</feature>
<dbReference type="SUPFAM" id="SSF46785">
    <property type="entry name" value="Winged helix' DNA-binding domain"/>
    <property type="match status" value="1"/>
</dbReference>
<dbReference type="InterPro" id="IPR036390">
    <property type="entry name" value="WH_DNA-bd_sf"/>
</dbReference>
<feature type="compositionally biased region" description="Low complexity" evidence="1">
    <location>
        <begin position="23"/>
        <end position="43"/>
    </location>
</feature>
<dbReference type="Pfam" id="PF11994">
    <property type="entry name" value="DUF3489"/>
    <property type="match status" value="1"/>
</dbReference>
<proteinExistence type="predicted"/>
<dbReference type="Gene3D" id="1.10.10.10">
    <property type="entry name" value="Winged helix-like DNA-binding domain superfamily/Winged helix DNA-binding domain"/>
    <property type="match status" value="1"/>
</dbReference>
<dbReference type="InterPro" id="IPR036388">
    <property type="entry name" value="WH-like_DNA-bd_sf"/>
</dbReference>
<accession>A0A6J4J995</accession>
<organism evidence="2">
    <name type="scientific">uncultured Acetobacteraceae bacterium</name>
    <dbReference type="NCBI Taxonomy" id="169975"/>
    <lineage>
        <taxon>Bacteria</taxon>
        <taxon>Pseudomonadati</taxon>
        <taxon>Pseudomonadota</taxon>
        <taxon>Alphaproteobacteria</taxon>
        <taxon>Acetobacterales</taxon>
        <taxon>Acetobacteraceae</taxon>
        <taxon>environmental samples</taxon>
    </lineage>
</organism>
<sequence length="163" mass="16031">ALGWRRDGRGRHQALRITAAGLAAAGGASGSDRPAAATQAPDPADGPAPAPGCAGAPGANHRASFPGAEDAATTDADATPPPAAEPAAAAPTAAPRPGGKLGRVLDAVAAEDGATLAELVALTGWQPHTTRAALTRLRRRGFVLVLGSADSAGDRKVYRAVPA</sequence>
<dbReference type="EMBL" id="CADCTG010000249">
    <property type="protein sequence ID" value="CAA9274182.1"/>
    <property type="molecule type" value="Genomic_DNA"/>
</dbReference>